<dbReference type="SUPFAM" id="SSF49503">
    <property type="entry name" value="Cupredoxins"/>
    <property type="match status" value="1"/>
</dbReference>
<reference evidence="4" key="1">
    <citation type="submission" date="2022-12" db="EMBL/GenBank/DDBJ databases">
        <authorList>
            <person name="Deng Y."/>
            <person name="Zhang Y.-Q."/>
        </authorList>
    </citation>
    <scope>NUCLEOTIDE SEQUENCE</scope>
    <source>
        <strain evidence="4">CPCC 205372</strain>
    </source>
</reference>
<dbReference type="Pfam" id="PF13473">
    <property type="entry name" value="Cupredoxin_1"/>
    <property type="match status" value="1"/>
</dbReference>
<evidence type="ECO:0000259" key="3">
    <source>
        <dbReference type="Pfam" id="PF13473"/>
    </source>
</evidence>
<dbReference type="EMBL" id="JAPZPY010000009">
    <property type="protein sequence ID" value="MCZ8381056.1"/>
    <property type="molecule type" value="Genomic_DNA"/>
</dbReference>
<dbReference type="InterPro" id="IPR052721">
    <property type="entry name" value="ET_Amicyanin"/>
</dbReference>
<organism evidence="4 5">
    <name type="scientific">Mycobacterium hippophais</name>
    <dbReference type="NCBI Taxonomy" id="3016340"/>
    <lineage>
        <taxon>Bacteria</taxon>
        <taxon>Bacillati</taxon>
        <taxon>Actinomycetota</taxon>
        <taxon>Actinomycetes</taxon>
        <taxon>Mycobacteriales</taxon>
        <taxon>Mycobacteriaceae</taxon>
        <taxon>Mycobacterium</taxon>
    </lineage>
</organism>
<name>A0ABT4PWY2_9MYCO</name>
<evidence type="ECO:0000256" key="1">
    <source>
        <dbReference type="SAM" id="MobiDB-lite"/>
    </source>
</evidence>
<dbReference type="InterPro" id="IPR008972">
    <property type="entry name" value="Cupredoxin"/>
</dbReference>
<dbReference type="InterPro" id="IPR028096">
    <property type="entry name" value="EfeO_Cupredoxin"/>
</dbReference>
<dbReference type="PANTHER" id="PTHR36507">
    <property type="entry name" value="BLL1555 PROTEIN"/>
    <property type="match status" value="1"/>
</dbReference>
<dbReference type="PROSITE" id="PS51257">
    <property type="entry name" value="PROKAR_LIPOPROTEIN"/>
    <property type="match status" value="1"/>
</dbReference>
<evidence type="ECO:0000313" key="5">
    <source>
        <dbReference type="Proteomes" id="UP001142153"/>
    </source>
</evidence>
<protein>
    <submittedName>
        <fullName evidence="4">Cupredoxin domain-containing protein</fullName>
    </submittedName>
</protein>
<sequence>MKMKTIKILLIGCLIALTAACGQSESPSNTSTAERDPGTASATATSEASAGTAPTITISSMEFGDPITVPPGALISVANTDRAEHSVTSRTPALFDVHVDGNQKATLTAPTEPGTYEFFCTYHPNMTGSLIVS</sequence>
<evidence type="ECO:0000256" key="2">
    <source>
        <dbReference type="SAM" id="SignalP"/>
    </source>
</evidence>
<dbReference type="Gene3D" id="2.60.40.420">
    <property type="entry name" value="Cupredoxins - blue copper proteins"/>
    <property type="match status" value="1"/>
</dbReference>
<dbReference type="Proteomes" id="UP001142153">
    <property type="component" value="Unassembled WGS sequence"/>
</dbReference>
<feature type="domain" description="EfeO-type cupredoxin-like" evidence="3">
    <location>
        <begin position="45"/>
        <end position="132"/>
    </location>
</feature>
<feature type="chain" id="PRO_5045447356" evidence="2">
    <location>
        <begin position="20"/>
        <end position="133"/>
    </location>
</feature>
<feature type="signal peptide" evidence="2">
    <location>
        <begin position="1"/>
        <end position="19"/>
    </location>
</feature>
<keyword evidence="2" id="KW-0732">Signal</keyword>
<dbReference type="RefSeq" id="WP_269895611.1">
    <property type="nucleotide sequence ID" value="NZ_JAPZPY010000009.1"/>
</dbReference>
<keyword evidence="5" id="KW-1185">Reference proteome</keyword>
<feature type="region of interest" description="Disordered" evidence="1">
    <location>
        <begin position="24"/>
        <end position="55"/>
    </location>
</feature>
<proteinExistence type="predicted"/>
<dbReference type="PANTHER" id="PTHR36507:SF1">
    <property type="entry name" value="BLL1555 PROTEIN"/>
    <property type="match status" value="1"/>
</dbReference>
<feature type="compositionally biased region" description="Low complexity" evidence="1">
    <location>
        <begin position="38"/>
        <end position="55"/>
    </location>
</feature>
<accession>A0ABT4PWY2</accession>
<gene>
    <name evidence="4" type="ORF">O6P37_19490</name>
</gene>
<comment type="caution">
    <text evidence="4">The sequence shown here is derived from an EMBL/GenBank/DDBJ whole genome shotgun (WGS) entry which is preliminary data.</text>
</comment>
<evidence type="ECO:0000313" key="4">
    <source>
        <dbReference type="EMBL" id="MCZ8381056.1"/>
    </source>
</evidence>